<organism evidence="4 6">
    <name type="scientific">Mucilaginibacter lappiensis</name>
    <dbReference type="NCBI Taxonomy" id="354630"/>
    <lineage>
        <taxon>Bacteria</taxon>
        <taxon>Pseudomonadati</taxon>
        <taxon>Bacteroidota</taxon>
        <taxon>Sphingobacteriia</taxon>
        <taxon>Sphingobacteriales</taxon>
        <taxon>Sphingobacteriaceae</taxon>
        <taxon>Mucilaginibacter</taxon>
    </lineage>
</organism>
<feature type="transmembrane region" description="Helical" evidence="2">
    <location>
        <begin position="36"/>
        <end position="57"/>
    </location>
</feature>
<protein>
    <submittedName>
        <fullName evidence="3 4">Integral membrane protein</fullName>
    </submittedName>
</protein>
<comment type="caution">
    <text evidence="4">The sequence shown here is derived from an EMBL/GenBank/DDBJ whole genome shotgun (WGS) entry which is preliminary data.</text>
</comment>
<reference evidence="5 6" key="1">
    <citation type="submission" date="2020-08" db="EMBL/GenBank/DDBJ databases">
        <title>Genomic Encyclopedia of Type Strains, Phase IV (KMG-V): Genome sequencing to study the core and pangenomes of soil and plant-associated prokaryotes.</title>
        <authorList>
            <person name="Whitman W."/>
        </authorList>
    </citation>
    <scope>NUCLEOTIDE SEQUENCE [LARGE SCALE GENOMIC DNA]</scope>
    <source>
        <strain evidence="3 5">ANJLi2</strain>
        <strain evidence="4 6">MP601</strain>
    </source>
</reference>
<accession>A0A1N7CT94</accession>
<evidence type="ECO:0000313" key="3">
    <source>
        <dbReference type="EMBL" id="MBB6110995.1"/>
    </source>
</evidence>
<dbReference type="Proteomes" id="UP000541583">
    <property type="component" value="Unassembled WGS sequence"/>
</dbReference>
<evidence type="ECO:0000256" key="1">
    <source>
        <dbReference type="SAM" id="MobiDB-lite"/>
    </source>
</evidence>
<keyword evidence="2" id="KW-0812">Transmembrane</keyword>
<evidence type="ECO:0000313" key="4">
    <source>
        <dbReference type="EMBL" id="MBB6128877.1"/>
    </source>
</evidence>
<dbReference type="Proteomes" id="UP000548326">
    <property type="component" value="Unassembled WGS sequence"/>
</dbReference>
<keyword evidence="5" id="KW-1185">Reference proteome</keyword>
<dbReference type="AlphaFoldDB" id="A0A1N7CT94"/>
<feature type="region of interest" description="Disordered" evidence="1">
    <location>
        <begin position="71"/>
        <end position="92"/>
    </location>
</feature>
<evidence type="ECO:0000313" key="5">
    <source>
        <dbReference type="Proteomes" id="UP000541583"/>
    </source>
</evidence>
<dbReference type="STRING" id="354630.SAMN05421821_11014"/>
<proteinExistence type="predicted"/>
<sequence>MSIKTITIIVITILLTAALAQNTDRVPFAFLFSNFYVSKLMMMAVVAVVAFILGLLVGRPKKAKFDIGGYHDNIQKKEDPNTLSDEDRDYIS</sequence>
<keyword evidence="2" id="KW-1133">Transmembrane helix</keyword>
<dbReference type="OrthoDB" id="798432at2"/>
<dbReference type="RefSeq" id="WP_076375357.1">
    <property type="nucleotide sequence ID" value="NZ_FTMG01000010.1"/>
</dbReference>
<name>A0A1N7CT94_9SPHI</name>
<evidence type="ECO:0000313" key="6">
    <source>
        <dbReference type="Proteomes" id="UP000548326"/>
    </source>
</evidence>
<dbReference type="EMBL" id="JACHCB010000010">
    <property type="protein sequence ID" value="MBB6110995.1"/>
    <property type="molecule type" value="Genomic_DNA"/>
</dbReference>
<keyword evidence="2" id="KW-0472">Membrane</keyword>
<evidence type="ECO:0000256" key="2">
    <source>
        <dbReference type="SAM" id="Phobius"/>
    </source>
</evidence>
<gene>
    <name evidence="4" type="ORF">HDF22_003000</name>
    <name evidence="3" type="ORF">HDF23_003762</name>
</gene>
<dbReference type="EMBL" id="JACHCA010000007">
    <property type="protein sequence ID" value="MBB6128877.1"/>
    <property type="molecule type" value="Genomic_DNA"/>
</dbReference>